<dbReference type="VEuPathDB" id="FungiDB:SPRG_03895"/>
<dbReference type="SUPFAM" id="SSF52058">
    <property type="entry name" value="L domain-like"/>
    <property type="match status" value="1"/>
</dbReference>
<protein>
    <submittedName>
        <fullName evidence="1">Uncharacterized protein</fullName>
    </submittedName>
</protein>
<dbReference type="GeneID" id="24126372"/>
<sequence length="78" mass="8364">MRLLGSDLGFNQLATMPDLSKLGKLAILKLQNNALTSLGTFPSNVTTILAGSNKLASFPTNLPSSVQAMYIMLLVFFC</sequence>
<dbReference type="KEGG" id="spar:SPRG_03895"/>
<name>A0A067CPX0_SAPPC</name>
<evidence type="ECO:0000313" key="2">
    <source>
        <dbReference type="Proteomes" id="UP000030745"/>
    </source>
</evidence>
<organism evidence="1 2">
    <name type="scientific">Saprolegnia parasitica (strain CBS 223.65)</name>
    <dbReference type="NCBI Taxonomy" id="695850"/>
    <lineage>
        <taxon>Eukaryota</taxon>
        <taxon>Sar</taxon>
        <taxon>Stramenopiles</taxon>
        <taxon>Oomycota</taxon>
        <taxon>Saprolegniomycetes</taxon>
        <taxon>Saprolegniales</taxon>
        <taxon>Saprolegniaceae</taxon>
        <taxon>Saprolegnia</taxon>
    </lineage>
</organism>
<reference evidence="1 2" key="1">
    <citation type="journal article" date="2013" name="PLoS Genet.">
        <title>Distinctive expansion of potential virulence genes in the genome of the oomycete fish pathogen Saprolegnia parasitica.</title>
        <authorList>
            <person name="Jiang R.H."/>
            <person name="de Bruijn I."/>
            <person name="Haas B.J."/>
            <person name="Belmonte R."/>
            <person name="Lobach L."/>
            <person name="Christie J."/>
            <person name="van den Ackerveken G."/>
            <person name="Bottin A."/>
            <person name="Bulone V."/>
            <person name="Diaz-Moreno S.M."/>
            <person name="Dumas B."/>
            <person name="Fan L."/>
            <person name="Gaulin E."/>
            <person name="Govers F."/>
            <person name="Grenville-Briggs L.J."/>
            <person name="Horner N.R."/>
            <person name="Levin J.Z."/>
            <person name="Mammella M."/>
            <person name="Meijer H.J."/>
            <person name="Morris P."/>
            <person name="Nusbaum C."/>
            <person name="Oome S."/>
            <person name="Phillips A.J."/>
            <person name="van Rooyen D."/>
            <person name="Rzeszutek E."/>
            <person name="Saraiva M."/>
            <person name="Secombes C.J."/>
            <person name="Seidl M.F."/>
            <person name="Snel B."/>
            <person name="Stassen J.H."/>
            <person name="Sykes S."/>
            <person name="Tripathy S."/>
            <person name="van den Berg H."/>
            <person name="Vega-Arreguin J.C."/>
            <person name="Wawra S."/>
            <person name="Young S.K."/>
            <person name="Zeng Q."/>
            <person name="Dieguez-Uribeondo J."/>
            <person name="Russ C."/>
            <person name="Tyler B.M."/>
            <person name="van West P."/>
        </authorList>
    </citation>
    <scope>NUCLEOTIDE SEQUENCE [LARGE SCALE GENOMIC DNA]</scope>
    <source>
        <strain evidence="1 2">CBS 223.65</strain>
    </source>
</reference>
<accession>A0A067CPX0</accession>
<gene>
    <name evidence="1" type="ORF">SPRG_03895</name>
</gene>
<dbReference type="InterPro" id="IPR032675">
    <property type="entry name" value="LRR_dom_sf"/>
</dbReference>
<keyword evidence="2" id="KW-1185">Reference proteome</keyword>
<dbReference type="Gene3D" id="3.80.10.10">
    <property type="entry name" value="Ribonuclease Inhibitor"/>
    <property type="match status" value="1"/>
</dbReference>
<dbReference type="EMBL" id="KK583198">
    <property type="protein sequence ID" value="KDO31280.1"/>
    <property type="molecule type" value="Genomic_DNA"/>
</dbReference>
<dbReference type="STRING" id="695850.A0A067CPX0"/>
<dbReference type="RefSeq" id="XP_012197879.1">
    <property type="nucleotide sequence ID" value="XM_012342489.1"/>
</dbReference>
<dbReference type="AlphaFoldDB" id="A0A067CPX0"/>
<proteinExistence type="predicted"/>
<dbReference type="Proteomes" id="UP000030745">
    <property type="component" value="Unassembled WGS sequence"/>
</dbReference>
<evidence type="ECO:0000313" key="1">
    <source>
        <dbReference type="EMBL" id="KDO31280.1"/>
    </source>
</evidence>